<proteinExistence type="predicted"/>
<dbReference type="RefSeq" id="WP_377371235.1">
    <property type="nucleotide sequence ID" value="NZ_JAOTJD010000041.1"/>
</dbReference>
<dbReference type="SUPFAM" id="SSF53187">
    <property type="entry name" value="Zn-dependent exopeptidases"/>
    <property type="match status" value="1"/>
</dbReference>
<feature type="chain" id="PRO_5046873903" evidence="5">
    <location>
        <begin position="24"/>
        <end position="413"/>
    </location>
</feature>
<dbReference type="Pfam" id="PF01546">
    <property type="entry name" value="Peptidase_M20"/>
    <property type="match status" value="1"/>
</dbReference>
<keyword evidence="4" id="KW-0862">Zinc</keyword>
<evidence type="ECO:0000313" key="7">
    <source>
        <dbReference type="EMBL" id="MFD3265871.1"/>
    </source>
</evidence>
<dbReference type="InterPro" id="IPR017150">
    <property type="entry name" value="Pept_M20_glutamate_carboxypep"/>
</dbReference>
<organism evidence="7 8">
    <name type="scientific">Phenylobacterium ferrooxidans</name>
    <dbReference type="NCBI Taxonomy" id="2982689"/>
    <lineage>
        <taxon>Bacteria</taxon>
        <taxon>Pseudomonadati</taxon>
        <taxon>Pseudomonadota</taxon>
        <taxon>Alphaproteobacteria</taxon>
        <taxon>Caulobacterales</taxon>
        <taxon>Caulobacteraceae</taxon>
        <taxon>Phenylobacterium</taxon>
    </lineage>
</organism>
<evidence type="ECO:0000313" key="8">
    <source>
        <dbReference type="Proteomes" id="UP001598130"/>
    </source>
</evidence>
<dbReference type="EMBL" id="JAOTJD010000041">
    <property type="protein sequence ID" value="MFD3265871.1"/>
    <property type="molecule type" value="Genomic_DNA"/>
</dbReference>
<keyword evidence="5" id="KW-0732">Signal</keyword>
<dbReference type="PANTHER" id="PTHR43808">
    <property type="entry name" value="ACETYLORNITHINE DEACETYLASE"/>
    <property type="match status" value="1"/>
</dbReference>
<keyword evidence="7" id="KW-0121">Carboxypeptidase</keyword>
<evidence type="ECO:0000256" key="4">
    <source>
        <dbReference type="ARBA" id="ARBA00022833"/>
    </source>
</evidence>
<protein>
    <submittedName>
        <fullName evidence="7">Glutamate carboxypeptidase</fullName>
    </submittedName>
</protein>
<comment type="caution">
    <text evidence="7">The sequence shown here is derived from an EMBL/GenBank/DDBJ whole genome shotgun (WGS) entry which is preliminary data.</text>
</comment>
<dbReference type="InterPro" id="IPR001261">
    <property type="entry name" value="ArgE/DapE_CS"/>
</dbReference>
<dbReference type="PANTHER" id="PTHR43808:SF10">
    <property type="entry name" value="BLL3749 PROTEIN"/>
    <property type="match status" value="1"/>
</dbReference>
<feature type="domain" description="Peptidase M20 dimerisation" evidence="6">
    <location>
        <begin position="210"/>
        <end position="307"/>
    </location>
</feature>
<evidence type="ECO:0000256" key="1">
    <source>
        <dbReference type="ARBA" id="ARBA00001947"/>
    </source>
</evidence>
<dbReference type="InterPro" id="IPR050072">
    <property type="entry name" value="Peptidase_M20A"/>
</dbReference>
<dbReference type="InterPro" id="IPR002933">
    <property type="entry name" value="Peptidase_M20"/>
</dbReference>
<reference evidence="7 8" key="1">
    <citation type="submission" date="2022-09" db="EMBL/GenBank/DDBJ databases">
        <title>New species of Phenylobacterium.</title>
        <authorList>
            <person name="Mieszkin S."/>
        </authorList>
    </citation>
    <scope>NUCLEOTIDE SEQUENCE [LARGE SCALE GENOMIC DNA]</scope>
    <source>
        <strain evidence="7 8">HK31-G</strain>
    </source>
</reference>
<keyword evidence="7" id="KW-0645">Protease</keyword>
<evidence type="ECO:0000256" key="2">
    <source>
        <dbReference type="ARBA" id="ARBA00022723"/>
    </source>
</evidence>
<gene>
    <name evidence="7" type="ORF">OCL97_18095</name>
</gene>
<dbReference type="Pfam" id="PF07687">
    <property type="entry name" value="M20_dimer"/>
    <property type="match status" value="1"/>
</dbReference>
<sequence length="413" mass="43153">MGASRVAMAAVAALLVSTAPALAAGKDAKVWAAAEKARAGQLDLLEQVVNIDSGTGDIEGGRKVTALLVPRLKALGMTIETVPAEIPGLPENTVATLTGSGKARILMIGHIDTVFGPGTVAKWSYSVEGDHARGPGVADEKGGVVEGLYALQILRDLRFTNFERITFLLDTSEERGSPGTRALIDRLVRAHDVELNLEPGDAPDVITVWRKGSMTLNIDVKGRAAHAGVAPQDGRNAAVELIHQLAAVESFPRSGDGLTVNLTTIQAGTRHNIIPEAARGQINIRARQKADLDRVEAAVKESAKSTVVPDTTVTVSRENAFPPLANNPATDALAARAQAIYAGLGLKLATGGNGGASQSALAYEAGTPALDGLGPVGGGFHSEKEFMDLRSVTPRLYLLTKLIMDLSANPPKK</sequence>
<dbReference type="NCBIfam" id="NF004788">
    <property type="entry name" value="PRK06133.1"/>
    <property type="match status" value="1"/>
</dbReference>
<dbReference type="InterPro" id="IPR036264">
    <property type="entry name" value="Bact_exopeptidase_dim_dom"/>
</dbReference>
<accession>A0ABW6CUT6</accession>
<feature type="signal peptide" evidence="5">
    <location>
        <begin position="1"/>
        <end position="23"/>
    </location>
</feature>
<dbReference type="Proteomes" id="UP001598130">
    <property type="component" value="Unassembled WGS sequence"/>
</dbReference>
<evidence type="ECO:0000259" key="6">
    <source>
        <dbReference type="Pfam" id="PF07687"/>
    </source>
</evidence>
<dbReference type="PROSITE" id="PS00758">
    <property type="entry name" value="ARGE_DAPE_CPG2_1"/>
    <property type="match status" value="1"/>
</dbReference>
<dbReference type="Gene3D" id="3.40.630.10">
    <property type="entry name" value="Zn peptidases"/>
    <property type="match status" value="1"/>
</dbReference>
<evidence type="ECO:0000256" key="3">
    <source>
        <dbReference type="ARBA" id="ARBA00022801"/>
    </source>
</evidence>
<dbReference type="Gene3D" id="3.30.70.360">
    <property type="match status" value="1"/>
</dbReference>
<comment type="cofactor">
    <cofactor evidence="1">
        <name>Zn(2+)</name>
        <dbReference type="ChEBI" id="CHEBI:29105"/>
    </cofactor>
</comment>
<keyword evidence="8" id="KW-1185">Reference proteome</keyword>
<dbReference type="PIRSF" id="PIRSF037238">
    <property type="entry name" value="Carboxypeptidase_G2"/>
    <property type="match status" value="1"/>
</dbReference>
<keyword evidence="3" id="KW-0378">Hydrolase</keyword>
<dbReference type="CDD" id="cd03885">
    <property type="entry name" value="M20_CPDG2"/>
    <property type="match status" value="1"/>
</dbReference>
<dbReference type="SUPFAM" id="SSF55031">
    <property type="entry name" value="Bacterial exopeptidase dimerisation domain"/>
    <property type="match status" value="1"/>
</dbReference>
<dbReference type="GO" id="GO:0004180">
    <property type="term" value="F:carboxypeptidase activity"/>
    <property type="evidence" value="ECO:0007669"/>
    <property type="project" value="UniProtKB-KW"/>
</dbReference>
<keyword evidence="2" id="KW-0479">Metal-binding</keyword>
<evidence type="ECO:0000256" key="5">
    <source>
        <dbReference type="SAM" id="SignalP"/>
    </source>
</evidence>
<name>A0ABW6CUT6_9CAUL</name>
<dbReference type="InterPro" id="IPR011650">
    <property type="entry name" value="Peptidase_M20_dimer"/>
</dbReference>